<gene>
    <name evidence="2" type="ORF">F2Y07_04205</name>
</gene>
<evidence type="ECO:0000313" key="3">
    <source>
        <dbReference type="Proteomes" id="UP000322658"/>
    </source>
</evidence>
<dbReference type="Proteomes" id="UP000322658">
    <property type="component" value="Unassembled WGS sequence"/>
</dbReference>
<proteinExistence type="predicted"/>
<reference evidence="2 3" key="1">
    <citation type="journal article" date="2019" name="Nat. Med.">
        <title>A library of human gut bacterial isolates paired with longitudinal multiomics data enables mechanistic microbiome research.</title>
        <authorList>
            <person name="Poyet M."/>
            <person name="Groussin M."/>
            <person name="Gibbons S.M."/>
            <person name="Avila-Pacheco J."/>
            <person name="Jiang X."/>
            <person name="Kearney S.M."/>
            <person name="Perrotta A.R."/>
            <person name="Berdy B."/>
            <person name="Zhao S."/>
            <person name="Lieberman T.D."/>
            <person name="Swanson P.K."/>
            <person name="Smith M."/>
            <person name="Roesemann S."/>
            <person name="Alexander J.E."/>
            <person name="Rich S.A."/>
            <person name="Livny J."/>
            <person name="Vlamakis H."/>
            <person name="Clish C."/>
            <person name="Bullock K."/>
            <person name="Deik A."/>
            <person name="Scott J."/>
            <person name="Pierce K.A."/>
            <person name="Xavier R.J."/>
            <person name="Alm E.J."/>
        </authorList>
    </citation>
    <scope>NUCLEOTIDE SEQUENCE [LARGE SCALE GENOMIC DNA]</scope>
    <source>
        <strain evidence="2 3">BIOML-A1</strain>
    </source>
</reference>
<comment type="caution">
    <text evidence="2">The sequence shown here is derived from an EMBL/GenBank/DDBJ whole genome shotgun (WGS) entry which is preliminary data.</text>
</comment>
<dbReference type="RefSeq" id="WP_149885847.1">
    <property type="nucleotide sequence ID" value="NZ_VVXJ01000006.1"/>
</dbReference>
<sequence>MAESRLTYDQFKADILRWKNSHREEYNRFARLMTNGDERQYLAICRAIFKQLPKVKTEWELCWGDDSVENFDNISLLFREESVPEQIVEAFQKQREENNSSDRASYSLWDKVKSFFRSKSKRHGIILSAPLVLSWLYYGKSFEAMVSMVSKQSANPKADRMDRQSCSWVAERIIQVSIKNGFRTQADWDKYFSMNRAIESGTIDEWALQSVINENGANGDTGNDVTNTPTDTDNDATSKIHRTAGKKKIQERPLIDYLDCNNKEEVLRHIRKYISINTSAVHQALPFYVLKDLRLVAGMHTAKEYSVSLALQFPDFPSLKSESAIRQSVGFLKTAKYVIMEGKDQMAPLIESDENQKLYQKLVQTITDITASNTTDIGAK</sequence>
<name>A0A5B3GTT5_9BACT</name>
<evidence type="ECO:0000313" key="2">
    <source>
        <dbReference type="EMBL" id="KAA2376991.1"/>
    </source>
</evidence>
<accession>A0A5B3GTT5</accession>
<dbReference type="AlphaFoldDB" id="A0A5B3GTT5"/>
<organism evidence="2 3">
    <name type="scientific">Alistipes shahii</name>
    <dbReference type="NCBI Taxonomy" id="328814"/>
    <lineage>
        <taxon>Bacteria</taxon>
        <taxon>Pseudomonadati</taxon>
        <taxon>Bacteroidota</taxon>
        <taxon>Bacteroidia</taxon>
        <taxon>Bacteroidales</taxon>
        <taxon>Rikenellaceae</taxon>
        <taxon>Alistipes</taxon>
    </lineage>
</organism>
<dbReference type="Pfam" id="PF19509">
    <property type="entry name" value="DUF6043"/>
    <property type="match status" value="1"/>
</dbReference>
<dbReference type="InterPro" id="IPR046106">
    <property type="entry name" value="DUF6043"/>
</dbReference>
<feature type="region of interest" description="Disordered" evidence="1">
    <location>
        <begin position="217"/>
        <end position="237"/>
    </location>
</feature>
<dbReference type="EMBL" id="VVXJ01000006">
    <property type="protein sequence ID" value="KAA2376991.1"/>
    <property type="molecule type" value="Genomic_DNA"/>
</dbReference>
<evidence type="ECO:0000256" key="1">
    <source>
        <dbReference type="SAM" id="MobiDB-lite"/>
    </source>
</evidence>
<protein>
    <submittedName>
        <fullName evidence="2">Uncharacterized protein</fullName>
    </submittedName>
</protein>